<feature type="chain" id="PRO_5030137893" evidence="1">
    <location>
        <begin position="23"/>
        <end position="141"/>
    </location>
</feature>
<dbReference type="InterPro" id="IPR036873">
    <property type="entry name" value="Rhodanese-like_dom_sf"/>
</dbReference>
<dbReference type="GO" id="GO:0004792">
    <property type="term" value="F:thiosulfate-cyanide sulfurtransferase activity"/>
    <property type="evidence" value="ECO:0007669"/>
    <property type="project" value="UniProtKB-EC"/>
</dbReference>
<name>A0A5S9MUS9_9GAMM</name>
<feature type="domain" description="Rhodanese" evidence="2">
    <location>
        <begin position="38"/>
        <end position="127"/>
    </location>
</feature>
<evidence type="ECO:0000256" key="1">
    <source>
        <dbReference type="SAM" id="SignalP"/>
    </source>
</evidence>
<dbReference type="SMART" id="SM00450">
    <property type="entry name" value="RHOD"/>
    <property type="match status" value="1"/>
</dbReference>
<dbReference type="EMBL" id="CACSII010000001">
    <property type="protein sequence ID" value="CAA0080814.1"/>
    <property type="molecule type" value="Genomic_DNA"/>
</dbReference>
<gene>
    <name evidence="3" type="primary">pspE</name>
    <name evidence="3" type="ORF">DPBNPPHM_00291</name>
</gene>
<protein>
    <submittedName>
        <fullName evidence="3">Thiosulfate sulfurtransferase PspE</fullName>
        <ecNumber evidence="3">2.8.1.1</ecNumber>
    </submittedName>
</protein>
<reference evidence="3 4" key="1">
    <citation type="submission" date="2019-11" db="EMBL/GenBank/DDBJ databases">
        <authorList>
            <person name="Holert J."/>
        </authorList>
    </citation>
    <scope>NUCLEOTIDE SEQUENCE [LARGE SCALE GENOMIC DNA]</scope>
    <source>
        <strain evidence="3">BC5_2</strain>
    </source>
</reference>
<proteinExistence type="predicted"/>
<dbReference type="AlphaFoldDB" id="A0A5S9MUS9"/>
<organism evidence="3 4">
    <name type="scientific">BD1-7 clade bacterium</name>
    <dbReference type="NCBI Taxonomy" id="2029982"/>
    <lineage>
        <taxon>Bacteria</taxon>
        <taxon>Pseudomonadati</taxon>
        <taxon>Pseudomonadota</taxon>
        <taxon>Gammaproteobacteria</taxon>
        <taxon>Cellvibrionales</taxon>
        <taxon>Spongiibacteraceae</taxon>
        <taxon>BD1-7 clade</taxon>
    </lineage>
</organism>
<feature type="signal peptide" evidence="1">
    <location>
        <begin position="1"/>
        <end position="22"/>
    </location>
</feature>
<evidence type="ECO:0000313" key="3">
    <source>
        <dbReference type="EMBL" id="CAA0080814.1"/>
    </source>
</evidence>
<evidence type="ECO:0000259" key="2">
    <source>
        <dbReference type="PROSITE" id="PS50206"/>
    </source>
</evidence>
<keyword evidence="3" id="KW-0808">Transferase</keyword>
<dbReference type="Gene3D" id="3.40.250.10">
    <property type="entry name" value="Rhodanese-like domain"/>
    <property type="match status" value="1"/>
</dbReference>
<dbReference type="Proteomes" id="UP000434580">
    <property type="component" value="Unassembled WGS sequence"/>
</dbReference>
<dbReference type="CDD" id="cd00158">
    <property type="entry name" value="RHOD"/>
    <property type="match status" value="1"/>
</dbReference>
<keyword evidence="1" id="KW-0732">Signal</keyword>
<dbReference type="InterPro" id="IPR001763">
    <property type="entry name" value="Rhodanese-like_dom"/>
</dbReference>
<dbReference type="PROSITE" id="PS50206">
    <property type="entry name" value="RHODANESE_3"/>
    <property type="match status" value="1"/>
</dbReference>
<dbReference type="SUPFAM" id="SSF52821">
    <property type="entry name" value="Rhodanese/Cell cycle control phosphatase"/>
    <property type="match status" value="1"/>
</dbReference>
<evidence type="ECO:0000313" key="4">
    <source>
        <dbReference type="Proteomes" id="UP000434580"/>
    </source>
</evidence>
<dbReference type="Pfam" id="PF00581">
    <property type="entry name" value="Rhodanese"/>
    <property type="match status" value="1"/>
</dbReference>
<dbReference type="EC" id="2.8.1.1" evidence="3"/>
<sequence>MKQSWISGFLTFMLILAMPVLASVPTMHNADASNAPEAVQRIVWIDVRSKAEHFIDRIDGDMRTDWEAIVPFAESQFSDKTQPIALYCRSGNRAGKAKAALEAAGFTSVINAGSIGEARAARTTELAAEQCQKGDSTTEGC</sequence>
<accession>A0A5S9MUS9</accession>